<reference evidence="2 3" key="1">
    <citation type="submission" date="2018-09" db="EMBL/GenBank/DDBJ databases">
        <title>Metagenome Assembled Genomes from an Advanced Water Purification Facility.</title>
        <authorList>
            <person name="Stamps B.W."/>
            <person name="Spear J.R."/>
        </authorList>
    </citation>
    <scope>NUCLEOTIDE SEQUENCE [LARGE SCALE GENOMIC DNA]</scope>
    <source>
        <strain evidence="2">Bin_63_2</strain>
    </source>
</reference>
<name>A0A5C7J9I1_9BACT</name>
<dbReference type="InterPro" id="IPR002347">
    <property type="entry name" value="SDR_fam"/>
</dbReference>
<dbReference type="InterPro" id="IPR050259">
    <property type="entry name" value="SDR"/>
</dbReference>
<dbReference type="PANTHER" id="PTHR42879">
    <property type="entry name" value="3-OXOACYL-(ACYL-CARRIER-PROTEIN) REDUCTASE"/>
    <property type="match status" value="1"/>
</dbReference>
<evidence type="ECO:0000313" key="3">
    <source>
        <dbReference type="Proteomes" id="UP000321026"/>
    </source>
</evidence>
<comment type="caution">
    <text evidence="2">The sequence shown here is derived from an EMBL/GenBank/DDBJ whole genome shotgun (WGS) entry which is preliminary data.</text>
</comment>
<dbReference type="EMBL" id="SSDS01000035">
    <property type="protein sequence ID" value="TXG77878.1"/>
    <property type="molecule type" value="Genomic_DNA"/>
</dbReference>
<dbReference type="PRINTS" id="PR00081">
    <property type="entry name" value="GDHRDH"/>
</dbReference>
<organism evidence="2 3">
    <name type="scientific">Candidatus Dojkabacteria bacterium</name>
    <dbReference type="NCBI Taxonomy" id="2099670"/>
    <lineage>
        <taxon>Bacteria</taxon>
        <taxon>Candidatus Dojkabacteria</taxon>
    </lineage>
</organism>
<gene>
    <name evidence="2" type="ORF">E6Q11_02080</name>
</gene>
<evidence type="ECO:0000313" key="2">
    <source>
        <dbReference type="EMBL" id="TXG77878.1"/>
    </source>
</evidence>
<dbReference type="Proteomes" id="UP000321026">
    <property type="component" value="Unassembled WGS sequence"/>
</dbReference>
<protein>
    <submittedName>
        <fullName evidence="2">SDR family oxidoreductase</fullName>
    </submittedName>
</protein>
<dbReference type="SUPFAM" id="SSF51735">
    <property type="entry name" value="NAD(P)-binding Rossmann-fold domains"/>
    <property type="match status" value="1"/>
</dbReference>
<dbReference type="AlphaFoldDB" id="A0A5C7J9I1"/>
<accession>A0A5C7J9I1</accession>
<comment type="similarity">
    <text evidence="1">Belongs to the short-chain dehydrogenases/reductases (SDR) family.</text>
</comment>
<proteinExistence type="inferred from homology"/>
<dbReference type="Pfam" id="PF13561">
    <property type="entry name" value="adh_short_C2"/>
    <property type="match status" value="1"/>
</dbReference>
<dbReference type="PANTHER" id="PTHR42879:SF6">
    <property type="entry name" value="NADPH-DEPENDENT REDUCTASE BACG"/>
    <property type="match status" value="1"/>
</dbReference>
<evidence type="ECO:0000256" key="1">
    <source>
        <dbReference type="ARBA" id="ARBA00006484"/>
    </source>
</evidence>
<dbReference type="InterPro" id="IPR036291">
    <property type="entry name" value="NAD(P)-bd_dom_sf"/>
</dbReference>
<dbReference type="Gene3D" id="3.40.50.720">
    <property type="entry name" value="NAD(P)-binding Rossmann-like Domain"/>
    <property type="match status" value="1"/>
</dbReference>
<sequence>MKSVVVCGGSKGLGLATVKNLLAKEFKVICISRSKGSISEDIFANENFSLILCDLSNAEQRATLALDLANIENIWGIVNNASGPATGPVESASRAEYLKALDTHLFASDELVKAILPQLKRNGGGRIVSIISVTARIPLENMSVSNTLRGAMLNWTKTLSKEVARFNITVNNVLPGYTDTERLLEVIDGVSAKQGISKDDYSNKIISQIPMGRFGRPEEIGAVAGFLISEEASFVNGVSIPVDGGWTPCP</sequence>